<dbReference type="InterPro" id="IPR036396">
    <property type="entry name" value="Cyt_P450_sf"/>
</dbReference>
<evidence type="ECO:0000256" key="8">
    <source>
        <dbReference type="RuleBase" id="RU000461"/>
    </source>
</evidence>
<dbReference type="EMBL" id="LFOE01000195">
    <property type="protein sequence ID" value="OBY29086.1"/>
    <property type="molecule type" value="Genomic_DNA"/>
</dbReference>
<keyword evidence="5 8" id="KW-0560">Oxidoreductase</keyword>
<dbReference type="Pfam" id="PF00067">
    <property type="entry name" value="p450"/>
    <property type="match status" value="1"/>
</dbReference>
<dbReference type="PANTHER" id="PTHR46696">
    <property type="entry name" value="P450, PUTATIVE (EUROFUNG)-RELATED"/>
    <property type="match status" value="1"/>
</dbReference>
<dbReference type="PROSITE" id="PS00086">
    <property type="entry name" value="CYTOCHROME_P450"/>
    <property type="match status" value="1"/>
</dbReference>
<dbReference type="PRINTS" id="PR00359">
    <property type="entry name" value="BP450"/>
</dbReference>
<evidence type="ECO:0000313" key="9">
    <source>
        <dbReference type="EMBL" id="OBY29086.1"/>
    </source>
</evidence>
<dbReference type="InterPro" id="IPR002397">
    <property type="entry name" value="Cyt_P450_B"/>
</dbReference>
<evidence type="ECO:0000256" key="1">
    <source>
        <dbReference type="ARBA" id="ARBA00001971"/>
    </source>
</evidence>
<keyword evidence="3 8" id="KW-0349">Heme</keyword>
<dbReference type="Proteomes" id="UP000092668">
    <property type="component" value="Unassembled WGS sequence"/>
</dbReference>
<comment type="caution">
    <text evidence="9">The sequence shown here is derived from an EMBL/GenBank/DDBJ whole genome shotgun (WGS) entry which is preliminary data.</text>
</comment>
<organism evidence="9 10">
    <name type="scientific">Mycolicibacter kumamotonensis</name>
    <dbReference type="NCBI Taxonomy" id="354243"/>
    <lineage>
        <taxon>Bacteria</taxon>
        <taxon>Bacillati</taxon>
        <taxon>Actinomycetota</taxon>
        <taxon>Actinomycetes</taxon>
        <taxon>Mycobacteriales</taxon>
        <taxon>Mycobacteriaceae</taxon>
        <taxon>Mycolicibacter</taxon>
    </lineage>
</organism>
<dbReference type="PANTHER" id="PTHR46696:SF1">
    <property type="entry name" value="CYTOCHROME P450 YJIB-RELATED"/>
    <property type="match status" value="1"/>
</dbReference>
<evidence type="ECO:0000256" key="3">
    <source>
        <dbReference type="ARBA" id="ARBA00022617"/>
    </source>
</evidence>
<dbReference type="GO" id="GO:0020037">
    <property type="term" value="F:heme binding"/>
    <property type="evidence" value="ECO:0007669"/>
    <property type="project" value="InterPro"/>
</dbReference>
<evidence type="ECO:0000256" key="5">
    <source>
        <dbReference type="ARBA" id="ARBA00023002"/>
    </source>
</evidence>
<dbReference type="RefSeq" id="WP_065289926.1">
    <property type="nucleotide sequence ID" value="NZ_LFOE01000195.1"/>
</dbReference>
<dbReference type="GO" id="GO:0005506">
    <property type="term" value="F:iron ion binding"/>
    <property type="evidence" value="ECO:0007669"/>
    <property type="project" value="InterPro"/>
</dbReference>
<sequence>MNFYLGDPYPVYARLRKEAPVFWCEAGNFWALTKYDDIAWVEGQPNPPFTAVDGLFIPDALNPARTAERDPGGAQQAGAGFMSDPPRHTNFRRLVAPAFSTRRMVGLEPIVRKIVADLLDALPIGEPVNFVEAVSVPLAVRVVAEFLGIPEEDWDQARRWADSFMLNLGGALAEGSPEAQQAADDLAQMYAYFAKNIAERRGVAPEDLMSTAANMQVDGEFLTEQTAVAICFSVLIAGNDTTRNTLSGAMVAFVDYPDQWERLVADPTLVGNATEEILRFVCPVIHFGRRATESVTIRDQTIAAGDFVAMMYGGGNRDEEIWTDPEKFDIGRAQAHRHLSFGGGLHRCIGAALGRAEIRIVLEGLVERFTGWEIAGPVERLPSTAVNQYEHLPVALTRR</sequence>
<dbReference type="FunFam" id="1.10.630.10:FF:000018">
    <property type="entry name" value="Cytochrome P450 monooxygenase"/>
    <property type="match status" value="1"/>
</dbReference>
<accession>A0A1B8S8T5</accession>
<dbReference type="InterPro" id="IPR017972">
    <property type="entry name" value="Cyt_P450_CS"/>
</dbReference>
<dbReference type="InterPro" id="IPR001128">
    <property type="entry name" value="Cyt_P450"/>
</dbReference>
<dbReference type="PATRIC" id="fig|354243.3.peg.5257"/>
<gene>
    <name evidence="9" type="ORF">ACT18_25005</name>
</gene>
<evidence type="ECO:0000256" key="4">
    <source>
        <dbReference type="ARBA" id="ARBA00022723"/>
    </source>
</evidence>
<dbReference type="AlphaFoldDB" id="A0A1B8S8T5"/>
<proteinExistence type="inferred from homology"/>
<evidence type="ECO:0000256" key="6">
    <source>
        <dbReference type="ARBA" id="ARBA00023004"/>
    </source>
</evidence>
<keyword evidence="7 8" id="KW-0503">Monooxygenase</keyword>
<dbReference type="SUPFAM" id="SSF48264">
    <property type="entry name" value="Cytochrome P450"/>
    <property type="match status" value="1"/>
</dbReference>
<name>A0A1B8S8T5_9MYCO</name>
<keyword evidence="6 8" id="KW-0408">Iron</keyword>
<evidence type="ECO:0000313" key="10">
    <source>
        <dbReference type="Proteomes" id="UP000092668"/>
    </source>
</evidence>
<protein>
    <recommendedName>
        <fullName evidence="11">Cytochrome P450</fullName>
    </recommendedName>
</protein>
<evidence type="ECO:0000256" key="2">
    <source>
        <dbReference type="ARBA" id="ARBA00010617"/>
    </source>
</evidence>
<reference evidence="9 10" key="1">
    <citation type="submission" date="2015-06" db="EMBL/GenBank/DDBJ databases">
        <title>Genome sequence of Mycobacterium kumamotonense strain Roo.</title>
        <authorList>
            <person name="Greninger A.L."/>
            <person name="Cunningham G."/>
            <person name="Miller S."/>
        </authorList>
    </citation>
    <scope>NUCLEOTIDE SEQUENCE [LARGE SCALE GENOMIC DNA]</scope>
    <source>
        <strain evidence="9 10">Roo</strain>
    </source>
</reference>
<evidence type="ECO:0008006" key="11">
    <source>
        <dbReference type="Google" id="ProtNLM"/>
    </source>
</evidence>
<keyword evidence="4 8" id="KW-0479">Metal-binding</keyword>
<dbReference type="GO" id="GO:0016705">
    <property type="term" value="F:oxidoreductase activity, acting on paired donors, with incorporation or reduction of molecular oxygen"/>
    <property type="evidence" value="ECO:0007669"/>
    <property type="project" value="InterPro"/>
</dbReference>
<comment type="similarity">
    <text evidence="2 8">Belongs to the cytochrome P450 family.</text>
</comment>
<dbReference type="GO" id="GO:0004497">
    <property type="term" value="F:monooxygenase activity"/>
    <property type="evidence" value="ECO:0007669"/>
    <property type="project" value="UniProtKB-KW"/>
</dbReference>
<dbReference type="OrthoDB" id="5241086at2"/>
<keyword evidence="10" id="KW-1185">Reference proteome</keyword>
<evidence type="ECO:0000256" key="7">
    <source>
        <dbReference type="ARBA" id="ARBA00023033"/>
    </source>
</evidence>
<dbReference type="Gene3D" id="1.10.630.10">
    <property type="entry name" value="Cytochrome P450"/>
    <property type="match status" value="1"/>
</dbReference>
<comment type="cofactor">
    <cofactor evidence="1">
        <name>heme</name>
        <dbReference type="ChEBI" id="CHEBI:30413"/>
    </cofactor>
</comment>